<sequence length="228" mass="25956">MFFDYRFWHYVTRPHDLATAIQTSEMRQFNRRLVIVFITGILLFVLRNLWGLNTESLTALLTTMSTSDYIIARYASLAGTIIWSAIYIAFHLFGVAYILSLLTKVPYKQLVPLQLLVTGLLLLEKALLFGVFAIKGSTVSLSFLSFGPLAVTIMDNWYLILFMNQLTIFSALIITLQYRYIRTFIVEGKRKEHFWMIIGLHVAMALVTAAVAFIPFDTLLNSVFGGGF</sequence>
<feature type="transmembrane region" description="Helical" evidence="1">
    <location>
        <begin position="115"/>
        <end position="137"/>
    </location>
</feature>
<protein>
    <recommendedName>
        <fullName evidence="4">Yip1 domain-containing protein</fullName>
    </recommendedName>
</protein>
<feature type="transmembrane region" description="Helical" evidence="1">
    <location>
        <begin position="70"/>
        <end position="103"/>
    </location>
</feature>
<feature type="transmembrane region" description="Helical" evidence="1">
    <location>
        <begin position="193"/>
        <end position="216"/>
    </location>
</feature>
<comment type="caution">
    <text evidence="2">The sequence shown here is derived from an EMBL/GenBank/DDBJ whole genome shotgun (WGS) entry which is preliminary data.</text>
</comment>
<dbReference type="Proteomes" id="UP000626786">
    <property type="component" value="Unassembled WGS sequence"/>
</dbReference>
<organism evidence="2 3">
    <name type="scientific">Sporosarcina quadrami</name>
    <dbReference type="NCBI Taxonomy" id="2762234"/>
    <lineage>
        <taxon>Bacteria</taxon>
        <taxon>Bacillati</taxon>
        <taxon>Bacillota</taxon>
        <taxon>Bacilli</taxon>
        <taxon>Bacillales</taxon>
        <taxon>Caryophanaceae</taxon>
        <taxon>Sporosarcina</taxon>
    </lineage>
</organism>
<proteinExistence type="predicted"/>
<keyword evidence="1" id="KW-0472">Membrane</keyword>
<accession>A0ABR8U989</accession>
<evidence type="ECO:0008006" key="4">
    <source>
        <dbReference type="Google" id="ProtNLM"/>
    </source>
</evidence>
<evidence type="ECO:0000256" key="1">
    <source>
        <dbReference type="SAM" id="Phobius"/>
    </source>
</evidence>
<keyword evidence="1" id="KW-0812">Transmembrane</keyword>
<feature type="transmembrane region" description="Helical" evidence="1">
    <location>
        <begin position="33"/>
        <end position="50"/>
    </location>
</feature>
<evidence type="ECO:0000313" key="3">
    <source>
        <dbReference type="Proteomes" id="UP000626786"/>
    </source>
</evidence>
<dbReference type="RefSeq" id="WP_191694306.1">
    <property type="nucleotide sequence ID" value="NZ_JACSQN010000006.1"/>
</dbReference>
<name>A0ABR8U989_9BACL</name>
<keyword evidence="1" id="KW-1133">Transmembrane helix</keyword>
<keyword evidence="3" id="KW-1185">Reference proteome</keyword>
<gene>
    <name evidence="2" type="ORF">H9649_08460</name>
</gene>
<feature type="transmembrane region" description="Helical" evidence="1">
    <location>
        <begin position="157"/>
        <end position="181"/>
    </location>
</feature>
<reference evidence="2 3" key="1">
    <citation type="submission" date="2020-08" db="EMBL/GenBank/DDBJ databases">
        <title>A Genomic Blueprint of the Chicken Gut Microbiome.</title>
        <authorList>
            <person name="Gilroy R."/>
            <person name="Ravi A."/>
            <person name="Getino M."/>
            <person name="Pursley I."/>
            <person name="Horton D.L."/>
            <person name="Alikhan N.-F."/>
            <person name="Baker D."/>
            <person name="Gharbi K."/>
            <person name="Hall N."/>
            <person name="Watson M."/>
            <person name="Adriaenssens E.M."/>
            <person name="Foster-Nyarko E."/>
            <person name="Jarju S."/>
            <person name="Secka A."/>
            <person name="Antonio M."/>
            <person name="Oren A."/>
            <person name="Chaudhuri R."/>
            <person name="La Ragione R.M."/>
            <person name="Hildebrand F."/>
            <person name="Pallen M.J."/>
        </authorList>
    </citation>
    <scope>NUCLEOTIDE SEQUENCE [LARGE SCALE GENOMIC DNA]</scope>
    <source>
        <strain evidence="2 3">Sa2YVA2</strain>
    </source>
</reference>
<dbReference type="EMBL" id="JACSQN010000006">
    <property type="protein sequence ID" value="MBD7984609.1"/>
    <property type="molecule type" value="Genomic_DNA"/>
</dbReference>
<evidence type="ECO:0000313" key="2">
    <source>
        <dbReference type="EMBL" id="MBD7984609.1"/>
    </source>
</evidence>